<dbReference type="Proteomes" id="UP000002668">
    <property type="component" value="Genome"/>
</dbReference>
<keyword evidence="3" id="KW-1185">Reference proteome</keyword>
<organism evidence="3">
    <name type="scientific">Leptosphaeria maculans (strain JN3 / isolate v23.1.3 / race Av1-4-5-6-7-8)</name>
    <name type="common">Blackleg fungus</name>
    <name type="synonym">Phoma lingam</name>
    <dbReference type="NCBI Taxonomy" id="985895"/>
    <lineage>
        <taxon>Eukaryota</taxon>
        <taxon>Fungi</taxon>
        <taxon>Dikarya</taxon>
        <taxon>Ascomycota</taxon>
        <taxon>Pezizomycotina</taxon>
        <taxon>Dothideomycetes</taxon>
        <taxon>Pleosporomycetidae</taxon>
        <taxon>Pleosporales</taxon>
        <taxon>Pleosporineae</taxon>
        <taxon>Leptosphaeriaceae</taxon>
        <taxon>Plenodomus</taxon>
        <taxon>Plenodomus lingam/Leptosphaeria maculans species complex</taxon>
    </lineage>
</organism>
<dbReference type="VEuPathDB" id="FungiDB:LEMA_P061410.1"/>
<dbReference type="OrthoDB" id="3685561at2759"/>
<evidence type="ECO:0000313" key="3">
    <source>
        <dbReference type="Proteomes" id="UP000002668"/>
    </source>
</evidence>
<accession>E4ZIT6</accession>
<dbReference type="EMBL" id="FP929065">
    <property type="protein sequence ID" value="CBX91107.1"/>
    <property type="molecule type" value="Genomic_DNA"/>
</dbReference>
<dbReference type="HOGENOM" id="CLU_1855616_0_0_1"/>
<feature type="region of interest" description="Disordered" evidence="1">
    <location>
        <begin position="18"/>
        <end position="77"/>
    </location>
</feature>
<evidence type="ECO:0000313" key="2">
    <source>
        <dbReference type="EMBL" id="CBX91107.1"/>
    </source>
</evidence>
<protein>
    <submittedName>
        <fullName evidence="2">Predicted protein</fullName>
    </submittedName>
</protein>
<feature type="compositionally biased region" description="Low complexity" evidence="1">
    <location>
        <begin position="41"/>
        <end position="71"/>
    </location>
</feature>
<dbReference type="InParanoid" id="E4ZIT6"/>
<proteinExistence type="predicted"/>
<dbReference type="AlphaFoldDB" id="E4ZIT6"/>
<sequence>MLKNTTLIALPSYLTTKENNSSPRLSFESMEPPRHPLADITSEVETTTSSQTANFSPTSSQSYPENSSNSPKSRLPVHKPIKVIVGADPVSQRTWYLPEALLTHHSTLAASLLNSRPDSILTWPNVDARDFANFATPQ</sequence>
<name>E4ZIT6_LEPMJ</name>
<evidence type="ECO:0000256" key="1">
    <source>
        <dbReference type="SAM" id="MobiDB-lite"/>
    </source>
</evidence>
<gene>
    <name evidence="2" type="ORF">LEMA_P061410.1</name>
</gene>
<reference evidence="3" key="1">
    <citation type="journal article" date="2011" name="Nat. Commun.">
        <title>Effector diversification within compartments of the Leptosphaeria maculans genome affected by Repeat-Induced Point mutations.</title>
        <authorList>
            <person name="Rouxel T."/>
            <person name="Grandaubert J."/>
            <person name="Hane J.K."/>
            <person name="Hoede C."/>
            <person name="van de Wouw A.P."/>
            <person name="Couloux A."/>
            <person name="Dominguez V."/>
            <person name="Anthouard V."/>
            <person name="Bally P."/>
            <person name="Bourras S."/>
            <person name="Cozijnsen A.J."/>
            <person name="Ciuffetti L.M."/>
            <person name="Degrave A."/>
            <person name="Dilmaghani A."/>
            <person name="Duret L."/>
            <person name="Fudal I."/>
            <person name="Goodwin S.B."/>
            <person name="Gout L."/>
            <person name="Glaser N."/>
            <person name="Linglin J."/>
            <person name="Kema G.H.J."/>
            <person name="Lapalu N."/>
            <person name="Lawrence C.B."/>
            <person name="May K."/>
            <person name="Meyer M."/>
            <person name="Ollivier B."/>
            <person name="Poulain J."/>
            <person name="Schoch C.L."/>
            <person name="Simon A."/>
            <person name="Spatafora J.W."/>
            <person name="Stachowiak A."/>
            <person name="Turgeon B.G."/>
            <person name="Tyler B.M."/>
            <person name="Vincent D."/>
            <person name="Weissenbach J."/>
            <person name="Amselem J."/>
            <person name="Quesneville H."/>
            <person name="Oliver R.P."/>
            <person name="Wincker P."/>
            <person name="Balesdent M.-H."/>
            <person name="Howlett B.J."/>
        </authorList>
    </citation>
    <scope>NUCLEOTIDE SEQUENCE [LARGE SCALE GENOMIC DNA]</scope>
    <source>
        <strain evidence="3">JN3 / isolate v23.1.3 / race Av1-4-5-6-7-8</strain>
    </source>
</reference>